<comment type="similarity">
    <text evidence="3">Belongs to the etk/wzc family.</text>
</comment>
<dbReference type="PANTHER" id="PTHR32309">
    <property type="entry name" value="TYROSINE-PROTEIN KINASE"/>
    <property type="match status" value="1"/>
</dbReference>
<dbReference type="InterPro" id="IPR050445">
    <property type="entry name" value="Bact_polysacc_biosynth/exp"/>
</dbReference>
<feature type="domain" description="Tyrosine-protein kinase G-rich" evidence="20">
    <location>
        <begin position="438"/>
        <end position="516"/>
    </location>
</feature>
<dbReference type="CDD" id="cd05387">
    <property type="entry name" value="BY-kinase"/>
    <property type="match status" value="1"/>
</dbReference>
<keyword evidence="14" id="KW-0829">Tyrosine-protein kinase</keyword>
<dbReference type="InterPro" id="IPR027417">
    <property type="entry name" value="P-loop_NTPase"/>
</dbReference>
<dbReference type="SUPFAM" id="SSF52540">
    <property type="entry name" value="P-loop containing nucleoside triphosphate hydrolases"/>
    <property type="match status" value="1"/>
</dbReference>
<evidence type="ECO:0000256" key="13">
    <source>
        <dbReference type="ARBA" id="ARBA00023136"/>
    </source>
</evidence>
<organism evidence="21 22">
    <name type="scientific">Mucilaginibacter antarcticus</name>
    <dbReference type="NCBI Taxonomy" id="1855725"/>
    <lineage>
        <taxon>Bacteria</taxon>
        <taxon>Pseudomonadati</taxon>
        <taxon>Bacteroidota</taxon>
        <taxon>Sphingobacteriia</taxon>
        <taxon>Sphingobacteriales</taxon>
        <taxon>Sphingobacteriaceae</taxon>
        <taxon>Mucilaginibacter</taxon>
    </lineage>
</organism>
<keyword evidence="16" id="KW-0175">Coiled coil</keyword>
<evidence type="ECO:0000256" key="11">
    <source>
        <dbReference type="ARBA" id="ARBA00022840"/>
    </source>
</evidence>
<evidence type="ECO:0000256" key="12">
    <source>
        <dbReference type="ARBA" id="ARBA00022989"/>
    </source>
</evidence>
<evidence type="ECO:0000256" key="5">
    <source>
        <dbReference type="ARBA" id="ARBA00022475"/>
    </source>
</evidence>
<dbReference type="Pfam" id="PF13807">
    <property type="entry name" value="GNVR"/>
    <property type="match status" value="1"/>
</dbReference>
<evidence type="ECO:0000256" key="6">
    <source>
        <dbReference type="ARBA" id="ARBA00022519"/>
    </source>
</evidence>
<name>A0ABW5XKZ3_9SPHI</name>
<dbReference type="Gene3D" id="3.40.50.300">
    <property type="entry name" value="P-loop containing nucleotide triphosphate hydrolases"/>
    <property type="match status" value="1"/>
</dbReference>
<feature type="domain" description="AAA" evidence="19">
    <location>
        <begin position="589"/>
        <end position="707"/>
    </location>
</feature>
<evidence type="ECO:0000256" key="4">
    <source>
        <dbReference type="ARBA" id="ARBA00011903"/>
    </source>
</evidence>
<comment type="catalytic activity">
    <reaction evidence="15">
        <text>L-tyrosyl-[protein] + ATP = O-phospho-L-tyrosyl-[protein] + ADP + H(+)</text>
        <dbReference type="Rhea" id="RHEA:10596"/>
        <dbReference type="Rhea" id="RHEA-COMP:10136"/>
        <dbReference type="Rhea" id="RHEA-COMP:20101"/>
        <dbReference type="ChEBI" id="CHEBI:15378"/>
        <dbReference type="ChEBI" id="CHEBI:30616"/>
        <dbReference type="ChEBI" id="CHEBI:46858"/>
        <dbReference type="ChEBI" id="CHEBI:61978"/>
        <dbReference type="ChEBI" id="CHEBI:456216"/>
        <dbReference type="EC" id="2.7.10.2"/>
    </reaction>
</comment>
<gene>
    <name evidence="21" type="ORF">ACFSYC_04060</name>
</gene>
<evidence type="ECO:0000256" key="9">
    <source>
        <dbReference type="ARBA" id="ARBA00022741"/>
    </source>
</evidence>
<dbReference type="EC" id="2.7.10.2" evidence="4"/>
<evidence type="ECO:0000256" key="8">
    <source>
        <dbReference type="ARBA" id="ARBA00022692"/>
    </source>
</evidence>
<dbReference type="EMBL" id="JBHUON010000003">
    <property type="protein sequence ID" value="MFD2863854.1"/>
    <property type="molecule type" value="Genomic_DNA"/>
</dbReference>
<protein>
    <recommendedName>
        <fullName evidence="4">non-specific protein-tyrosine kinase</fullName>
        <ecNumber evidence="4">2.7.10.2</ecNumber>
    </recommendedName>
</protein>
<keyword evidence="11" id="KW-0067">ATP-binding</keyword>
<evidence type="ECO:0000259" key="19">
    <source>
        <dbReference type="Pfam" id="PF13614"/>
    </source>
</evidence>
<keyword evidence="12 17" id="KW-1133">Transmembrane helix</keyword>
<evidence type="ECO:0000256" key="17">
    <source>
        <dbReference type="SAM" id="Phobius"/>
    </source>
</evidence>
<dbReference type="RefSeq" id="WP_377123798.1">
    <property type="nucleotide sequence ID" value="NZ_JBHUON010000003.1"/>
</dbReference>
<feature type="coiled-coil region" evidence="16">
    <location>
        <begin position="399"/>
        <end position="426"/>
    </location>
</feature>
<feature type="transmembrane region" description="Helical" evidence="17">
    <location>
        <begin position="33"/>
        <end position="53"/>
    </location>
</feature>
<evidence type="ECO:0000256" key="14">
    <source>
        <dbReference type="ARBA" id="ARBA00023137"/>
    </source>
</evidence>
<evidence type="ECO:0000256" key="2">
    <source>
        <dbReference type="ARBA" id="ARBA00007316"/>
    </source>
</evidence>
<reference evidence="22" key="1">
    <citation type="journal article" date="2019" name="Int. J. Syst. Evol. Microbiol.">
        <title>The Global Catalogue of Microorganisms (GCM) 10K type strain sequencing project: providing services to taxonomists for standard genome sequencing and annotation.</title>
        <authorList>
            <consortium name="The Broad Institute Genomics Platform"/>
            <consortium name="The Broad Institute Genome Sequencing Center for Infectious Disease"/>
            <person name="Wu L."/>
            <person name="Ma J."/>
        </authorList>
    </citation>
    <scope>NUCLEOTIDE SEQUENCE [LARGE SCALE GENOMIC DNA]</scope>
    <source>
        <strain evidence="22">KCTC 52232</strain>
    </source>
</reference>
<keyword evidence="13 17" id="KW-0472">Membrane</keyword>
<keyword evidence="7" id="KW-0808">Transferase</keyword>
<dbReference type="InterPro" id="IPR003856">
    <property type="entry name" value="LPS_length_determ_N"/>
</dbReference>
<evidence type="ECO:0000313" key="22">
    <source>
        <dbReference type="Proteomes" id="UP001597601"/>
    </source>
</evidence>
<sequence length="775" mass="87718">MNNNTQLSTFAIEKEKKQPVNFKNIINNYKHHWYIFLGSVLICLVIAFVYLQYVAPVYTIKATLLINENKENNTQEDKSVLNKIDLPNSSEITENEIAKLKSTNLIGQVVSDLQLATSYKIKDGWKYNDLYETLPFKFVMLAPHKGIDGKHTLTIRIKDQKSFAIDVDGKSEEHKFNTSISSDLGTWTLKPTSEIVNFKNAEIKLTMLDPDKITTDYQKAIDASLKDKLSSAVDLTITDHIKQRGKDILNHLIYVYNNSEVQAKNKETQSTIAFIDQRLSSLTGELSSSERNIQDFKSSNQITDIDATSKYNLDNLQVNDARLNEINVQLSVIKGIEKYIESPQNRNNVPAVIGISDPTLVSSVEKLSQLELERQKLLATTPETNPDFEQLNRQIQTTRASIKENVQNIKSSLNNALEKIQSVNTNVESKISSIPIQERELLGKKRQQSIKENLYLYLLQKREEVSLNYATTLKNYRVIDNAFSGPVKWPIKSIVYFVALMLGLLLPIIFIFVKDMLNGVIVDPETLENETGLAILTDINVHKSENPFVLTDKNNNLISEQFRALRSELFYLNKDKELSNVILITSSVAAEGKSFISSNLSIALASTGKKVVLIDLDLRRPKLKTLFKQLTNQPGITDYIIKNVSLDKIISKSGISPTLDIITGGGTVNNPSELLESERLGELIEQLKTQYDSIIVDSPPLHLVTDTLILARYAQTTLYVVRQGFTKKAELKFIKHLNQENKLPQMQILFNGVNNKRYGYGYEYDNVYYGNTAIE</sequence>
<proteinExistence type="inferred from homology"/>
<keyword evidence="9" id="KW-0547">Nucleotide-binding</keyword>
<evidence type="ECO:0000256" key="15">
    <source>
        <dbReference type="ARBA" id="ARBA00051245"/>
    </source>
</evidence>
<comment type="subcellular location">
    <subcellularLocation>
        <location evidence="1">Cell inner membrane</location>
        <topology evidence="1">Multi-pass membrane protein</topology>
    </subcellularLocation>
</comment>
<evidence type="ECO:0000256" key="7">
    <source>
        <dbReference type="ARBA" id="ARBA00022679"/>
    </source>
</evidence>
<evidence type="ECO:0000259" key="18">
    <source>
        <dbReference type="Pfam" id="PF02706"/>
    </source>
</evidence>
<evidence type="ECO:0000256" key="1">
    <source>
        <dbReference type="ARBA" id="ARBA00004429"/>
    </source>
</evidence>
<keyword evidence="5" id="KW-1003">Cell membrane</keyword>
<evidence type="ECO:0000256" key="10">
    <source>
        <dbReference type="ARBA" id="ARBA00022777"/>
    </source>
</evidence>
<evidence type="ECO:0000256" key="16">
    <source>
        <dbReference type="SAM" id="Coils"/>
    </source>
</evidence>
<keyword evidence="10" id="KW-0418">Kinase</keyword>
<evidence type="ECO:0000256" key="3">
    <source>
        <dbReference type="ARBA" id="ARBA00008883"/>
    </source>
</evidence>
<dbReference type="Pfam" id="PF13614">
    <property type="entry name" value="AAA_31"/>
    <property type="match status" value="1"/>
</dbReference>
<comment type="caution">
    <text evidence="21">The sequence shown here is derived from an EMBL/GenBank/DDBJ whole genome shotgun (WGS) entry which is preliminary data.</text>
</comment>
<keyword evidence="6" id="KW-0997">Cell inner membrane</keyword>
<keyword evidence="8 17" id="KW-0812">Transmembrane</keyword>
<comment type="similarity">
    <text evidence="2">Belongs to the CpsD/CapB family.</text>
</comment>
<dbReference type="InterPro" id="IPR032807">
    <property type="entry name" value="GNVR"/>
</dbReference>
<feature type="domain" description="Polysaccharide chain length determinant N-terminal" evidence="18">
    <location>
        <begin position="21"/>
        <end position="113"/>
    </location>
</feature>
<evidence type="ECO:0000259" key="20">
    <source>
        <dbReference type="Pfam" id="PF13807"/>
    </source>
</evidence>
<evidence type="ECO:0000313" key="21">
    <source>
        <dbReference type="EMBL" id="MFD2863854.1"/>
    </source>
</evidence>
<accession>A0ABW5XKZ3</accession>
<dbReference type="Pfam" id="PF02706">
    <property type="entry name" value="Wzz"/>
    <property type="match status" value="1"/>
</dbReference>
<dbReference type="PANTHER" id="PTHR32309:SF13">
    <property type="entry name" value="FERRIC ENTEROBACTIN TRANSPORT PROTEIN FEPE"/>
    <property type="match status" value="1"/>
</dbReference>
<dbReference type="NCBIfam" id="TIGR01007">
    <property type="entry name" value="eps_fam"/>
    <property type="match status" value="1"/>
</dbReference>
<dbReference type="InterPro" id="IPR005702">
    <property type="entry name" value="Wzc-like_C"/>
</dbReference>
<dbReference type="InterPro" id="IPR025669">
    <property type="entry name" value="AAA_dom"/>
</dbReference>
<keyword evidence="22" id="KW-1185">Reference proteome</keyword>
<dbReference type="Proteomes" id="UP001597601">
    <property type="component" value="Unassembled WGS sequence"/>
</dbReference>
<feature type="transmembrane region" description="Helical" evidence="17">
    <location>
        <begin position="494"/>
        <end position="513"/>
    </location>
</feature>